<keyword evidence="1" id="KW-0812">Transmembrane</keyword>
<dbReference type="InterPro" id="IPR011853">
    <property type="entry name" value="TRAP_DctM-Dct_fused"/>
</dbReference>
<dbReference type="NCBIfam" id="TIGR02123">
    <property type="entry name" value="TRAP_fused"/>
    <property type="match status" value="1"/>
</dbReference>
<gene>
    <name evidence="3" type="ORF">METZ01_LOCUS155588</name>
</gene>
<feature type="transmembrane region" description="Helical" evidence="1">
    <location>
        <begin position="117"/>
        <end position="138"/>
    </location>
</feature>
<feature type="transmembrane region" description="Helical" evidence="1">
    <location>
        <begin position="436"/>
        <end position="469"/>
    </location>
</feature>
<feature type="transmembrane region" description="Helical" evidence="1">
    <location>
        <begin position="7"/>
        <end position="25"/>
    </location>
</feature>
<feature type="transmembrane region" description="Helical" evidence="1">
    <location>
        <begin position="546"/>
        <end position="565"/>
    </location>
</feature>
<evidence type="ECO:0000259" key="2">
    <source>
        <dbReference type="Pfam" id="PF06808"/>
    </source>
</evidence>
<proteinExistence type="predicted"/>
<feature type="transmembrane region" description="Helical" evidence="1">
    <location>
        <begin position="334"/>
        <end position="353"/>
    </location>
</feature>
<protein>
    <recommendedName>
        <fullName evidence="2">TRAP C4-dicarboxylate transport system permease DctM subunit domain-containing protein</fullName>
    </recommendedName>
</protein>
<feature type="transmembrane region" description="Helical" evidence="1">
    <location>
        <begin position="481"/>
        <end position="502"/>
    </location>
</feature>
<dbReference type="Pfam" id="PF06808">
    <property type="entry name" value="DctM"/>
    <property type="match status" value="1"/>
</dbReference>
<sequence>MKGFIAFLEKIYLGSIIVIGVAWVVNVPQYFGFSLISAEWIGAFLSVGIAAAFLRHPYQKEAGVLELFLGFTALGCWLWMSLNYSDWIIDLAGQTPQKFVPGIFAILLLMEAMRKSAGLPITILVWVLIAYGLFGWVFPRPFQSEQLPVSRLVMYIYADTNGIPGLVVTIMGTLVLAFILLGKLMEVSGATKFFTDIALGTMGHRRGGPAKVAVVASSVFGSINGTTVENIMSTGIVTIPLMKKSGFKAHFAAAIEAVASNGGQVAPPVMGATAFLIAEFLQVSYVEVVLAALAPALLYYICLFAQVDAIAERDGLHGLPKNELPNAKQVMKSGWFFLLPLAVLIYLLFWLGFNPALSAMAAVFALLVLHIIRNGSLPSAKVWEELVVGGGANMLPLVMIAGGAGVVIGVMNITGLGFSLSLLLNQIGQNAGMLVMLLLTAGIGIILGMGMPTAAIYVVLSVVLAPAIVDMGVSPMAAHLFIFYFGLLSFLTPPVAIGSYVAAGLAKSNMWTTAWIGMQLAAVAYLLPFLWVYNEALLFQGSPLEIFYVLLTAVVGVLLVARGMAAASQGKWREWVRGGLLLI</sequence>
<feature type="domain" description="TRAP C4-dicarboxylate transport system permease DctM subunit" evidence="2">
    <location>
        <begin position="104"/>
        <end position="541"/>
    </location>
</feature>
<dbReference type="PANTHER" id="PTHR43849:SF2">
    <property type="entry name" value="BLL3936 PROTEIN"/>
    <property type="match status" value="1"/>
</dbReference>
<name>A0A382AMW5_9ZZZZ</name>
<dbReference type="InterPro" id="IPR010656">
    <property type="entry name" value="DctM"/>
</dbReference>
<keyword evidence="1" id="KW-1133">Transmembrane helix</keyword>
<feature type="non-terminal residue" evidence="3">
    <location>
        <position position="583"/>
    </location>
</feature>
<feature type="transmembrane region" description="Helical" evidence="1">
    <location>
        <begin position="285"/>
        <end position="307"/>
    </location>
</feature>
<organism evidence="3">
    <name type="scientific">marine metagenome</name>
    <dbReference type="NCBI Taxonomy" id="408172"/>
    <lineage>
        <taxon>unclassified sequences</taxon>
        <taxon>metagenomes</taxon>
        <taxon>ecological metagenomes</taxon>
    </lineage>
</organism>
<feature type="transmembrane region" description="Helical" evidence="1">
    <location>
        <begin position="31"/>
        <end position="54"/>
    </location>
</feature>
<evidence type="ECO:0000313" key="3">
    <source>
        <dbReference type="EMBL" id="SVB02734.1"/>
    </source>
</evidence>
<dbReference type="EMBL" id="UINC01026025">
    <property type="protein sequence ID" value="SVB02734.1"/>
    <property type="molecule type" value="Genomic_DNA"/>
</dbReference>
<feature type="transmembrane region" description="Helical" evidence="1">
    <location>
        <begin position="63"/>
        <end position="82"/>
    </location>
</feature>
<feature type="transmembrane region" description="Helical" evidence="1">
    <location>
        <begin position="397"/>
        <end position="424"/>
    </location>
</feature>
<accession>A0A382AMW5</accession>
<dbReference type="PANTHER" id="PTHR43849">
    <property type="entry name" value="BLL3936 PROTEIN"/>
    <property type="match status" value="1"/>
</dbReference>
<feature type="transmembrane region" description="Helical" evidence="1">
    <location>
        <begin position="514"/>
        <end position="534"/>
    </location>
</feature>
<keyword evidence="1" id="KW-0472">Membrane</keyword>
<dbReference type="AlphaFoldDB" id="A0A382AMW5"/>
<feature type="transmembrane region" description="Helical" evidence="1">
    <location>
        <begin position="162"/>
        <end position="182"/>
    </location>
</feature>
<reference evidence="3" key="1">
    <citation type="submission" date="2018-05" db="EMBL/GenBank/DDBJ databases">
        <authorList>
            <person name="Lanie J.A."/>
            <person name="Ng W.-L."/>
            <person name="Kazmierczak K.M."/>
            <person name="Andrzejewski T.M."/>
            <person name="Davidsen T.M."/>
            <person name="Wayne K.J."/>
            <person name="Tettelin H."/>
            <person name="Glass J.I."/>
            <person name="Rusch D."/>
            <person name="Podicherti R."/>
            <person name="Tsui H.-C.T."/>
            <person name="Winkler M.E."/>
        </authorList>
    </citation>
    <scope>NUCLEOTIDE SEQUENCE</scope>
</reference>
<feature type="transmembrane region" description="Helical" evidence="1">
    <location>
        <begin position="360"/>
        <end position="377"/>
    </location>
</feature>
<evidence type="ECO:0000256" key="1">
    <source>
        <dbReference type="SAM" id="Phobius"/>
    </source>
</evidence>